<reference evidence="7 8" key="1">
    <citation type="journal article" date="2010" name="Cell">
        <title>The genome of Naegleria gruberi illuminates early eukaryotic versatility.</title>
        <authorList>
            <person name="Fritz-Laylin L.K."/>
            <person name="Prochnik S.E."/>
            <person name="Ginger M.L."/>
            <person name="Dacks J.B."/>
            <person name="Carpenter M.L."/>
            <person name="Field M.C."/>
            <person name="Kuo A."/>
            <person name="Paredez A."/>
            <person name="Chapman J."/>
            <person name="Pham J."/>
            <person name="Shu S."/>
            <person name="Neupane R."/>
            <person name="Cipriano M."/>
            <person name="Mancuso J."/>
            <person name="Tu H."/>
            <person name="Salamov A."/>
            <person name="Lindquist E."/>
            <person name="Shapiro H."/>
            <person name="Lucas S."/>
            <person name="Grigoriev I.V."/>
            <person name="Cande W.Z."/>
            <person name="Fulton C."/>
            <person name="Rokhsar D.S."/>
            <person name="Dawson S.C."/>
        </authorList>
    </citation>
    <scope>NUCLEOTIDE SEQUENCE [LARGE SCALE GENOMIC DNA]</scope>
    <source>
        <strain evidence="7 8">NEG-M</strain>
    </source>
</reference>
<evidence type="ECO:0000256" key="3">
    <source>
        <dbReference type="ARBA" id="ARBA00023235"/>
    </source>
</evidence>
<dbReference type="GO" id="GO:0005829">
    <property type="term" value="C:cytosol"/>
    <property type="evidence" value="ECO:0007669"/>
    <property type="project" value="TreeGrafter"/>
</dbReference>
<dbReference type="InterPro" id="IPR011079">
    <property type="entry name" value="Ala_racemase_C"/>
</dbReference>
<dbReference type="eggNOG" id="ENOG502S6C6">
    <property type="taxonomic scope" value="Eukaryota"/>
</dbReference>
<dbReference type="InterPro" id="IPR001608">
    <property type="entry name" value="Ala_racemase_N"/>
</dbReference>
<feature type="binding site" evidence="5">
    <location>
        <position position="168"/>
    </location>
    <ligand>
        <name>substrate</name>
    </ligand>
</feature>
<gene>
    <name evidence="7" type="ORF">NAEGRDRAFT_71558</name>
</gene>
<dbReference type="SUPFAM" id="SSF51419">
    <property type="entry name" value="PLP-binding barrel"/>
    <property type="match status" value="1"/>
</dbReference>
<evidence type="ECO:0000256" key="1">
    <source>
        <dbReference type="ARBA" id="ARBA00001933"/>
    </source>
</evidence>
<keyword evidence="8" id="KW-1185">Reference proteome</keyword>
<feature type="modified residue" description="N6-(pyridoxal phosphate)lysine" evidence="4">
    <location>
        <position position="64"/>
    </location>
</feature>
<comment type="cofactor">
    <cofactor evidence="1 4">
        <name>pyridoxal 5'-phosphate</name>
        <dbReference type="ChEBI" id="CHEBI:597326"/>
    </cofactor>
</comment>
<dbReference type="VEuPathDB" id="AmoebaDB:NAEGRDRAFT_71558"/>
<feature type="binding site" evidence="5">
    <location>
        <position position="359"/>
    </location>
    <ligand>
        <name>substrate</name>
    </ligand>
</feature>
<dbReference type="PRINTS" id="PR00992">
    <property type="entry name" value="ALARACEMASE"/>
</dbReference>
<evidence type="ECO:0000259" key="6">
    <source>
        <dbReference type="SMART" id="SM01005"/>
    </source>
</evidence>
<dbReference type="Pfam" id="PF00842">
    <property type="entry name" value="Ala_racemase_C"/>
    <property type="match status" value="1"/>
</dbReference>
<protein>
    <submittedName>
        <fullName evidence="7">Tentative alanine racemase</fullName>
    </submittedName>
</protein>
<dbReference type="InterPro" id="IPR020622">
    <property type="entry name" value="Ala_racemase_pyridoxalP-BS"/>
</dbReference>
<keyword evidence="3" id="KW-0413">Isomerase</keyword>
<evidence type="ECO:0000313" key="8">
    <source>
        <dbReference type="Proteomes" id="UP000006671"/>
    </source>
</evidence>
<dbReference type="FunCoup" id="D2VRE6">
    <property type="interactions" value="222"/>
</dbReference>
<keyword evidence="2 4" id="KW-0663">Pyridoxal phosphate</keyword>
<dbReference type="GO" id="GO:0008784">
    <property type="term" value="F:alanine racemase activity"/>
    <property type="evidence" value="ECO:0007669"/>
    <property type="project" value="InterPro"/>
</dbReference>
<name>D2VRE6_NAEGR</name>
<dbReference type="OMA" id="WEILCGF"/>
<dbReference type="PANTHER" id="PTHR30511">
    <property type="entry name" value="ALANINE RACEMASE"/>
    <property type="match status" value="1"/>
</dbReference>
<dbReference type="STRING" id="5762.D2VRE6"/>
<dbReference type="Pfam" id="PF01168">
    <property type="entry name" value="Ala_racemase_N"/>
    <property type="match status" value="1"/>
</dbReference>
<dbReference type="InterPro" id="IPR009006">
    <property type="entry name" value="Ala_racemase/Decarboxylase_C"/>
</dbReference>
<dbReference type="PROSITE" id="PS00395">
    <property type="entry name" value="ALANINE_RACEMASE"/>
    <property type="match status" value="1"/>
</dbReference>
<feature type="domain" description="Alanine racemase C-terminal" evidence="6">
    <location>
        <begin position="289"/>
        <end position="420"/>
    </location>
</feature>
<dbReference type="Proteomes" id="UP000006671">
    <property type="component" value="Unassembled WGS sequence"/>
</dbReference>
<dbReference type="KEGG" id="ngr:NAEGRDRAFT_71558"/>
<evidence type="ECO:0000313" key="7">
    <source>
        <dbReference type="EMBL" id="EFC40656.1"/>
    </source>
</evidence>
<dbReference type="RefSeq" id="XP_002673400.1">
    <property type="nucleotide sequence ID" value="XM_002673354.1"/>
</dbReference>
<dbReference type="SUPFAM" id="SSF50621">
    <property type="entry name" value="Alanine racemase C-terminal domain-like"/>
    <property type="match status" value="1"/>
</dbReference>
<dbReference type="InParanoid" id="D2VRE6"/>
<dbReference type="Gene3D" id="3.20.20.10">
    <property type="entry name" value="Alanine racemase"/>
    <property type="match status" value="1"/>
</dbReference>
<dbReference type="FunFam" id="3.20.20.10:FF:000002">
    <property type="entry name" value="Alanine racemase"/>
    <property type="match status" value="1"/>
</dbReference>
<dbReference type="Gene3D" id="2.40.37.10">
    <property type="entry name" value="Lyase, Ornithine Decarboxylase, Chain A, domain 1"/>
    <property type="match status" value="1"/>
</dbReference>
<dbReference type="PANTHER" id="PTHR30511:SF0">
    <property type="entry name" value="ALANINE RACEMASE, CATABOLIC-RELATED"/>
    <property type="match status" value="1"/>
</dbReference>
<dbReference type="GO" id="GO:0030170">
    <property type="term" value="F:pyridoxal phosphate binding"/>
    <property type="evidence" value="ECO:0007669"/>
    <property type="project" value="TreeGrafter"/>
</dbReference>
<dbReference type="EMBL" id="GG738891">
    <property type="protein sequence ID" value="EFC40656.1"/>
    <property type="molecule type" value="Genomic_DNA"/>
</dbReference>
<dbReference type="InterPro" id="IPR029066">
    <property type="entry name" value="PLP-binding_barrel"/>
</dbReference>
<dbReference type="GeneID" id="8854643"/>
<dbReference type="SMART" id="SM01005">
    <property type="entry name" value="Ala_racemase_C"/>
    <property type="match status" value="1"/>
</dbReference>
<dbReference type="GO" id="GO:0030632">
    <property type="term" value="P:D-alanine biosynthetic process"/>
    <property type="evidence" value="ECO:0007669"/>
    <property type="project" value="TreeGrafter"/>
</dbReference>
<dbReference type="InterPro" id="IPR000821">
    <property type="entry name" value="Ala_racemase"/>
</dbReference>
<dbReference type="HAMAP" id="MF_01201">
    <property type="entry name" value="Ala_racemase"/>
    <property type="match status" value="1"/>
</dbReference>
<dbReference type="NCBIfam" id="TIGR00492">
    <property type="entry name" value="alr"/>
    <property type="match status" value="1"/>
</dbReference>
<dbReference type="AlphaFoldDB" id="D2VRE6"/>
<organism evidence="8">
    <name type="scientific">Naegleria gruberi</name>
    <name type="common">Amoeba</name>
    <dbReference type="NCBI Taxonomy" id="5762"/>
    <lineage>
        <taxon>Eukaryota</taxon>
        <taxon>Discoba</taxon>
        <taxon>Heterolobosea</taxon>
        <taxon>Tetramitia</taxon>
        <taxon>Eutetramitia</taxon>
        <taxon>Vahlkampfiidae</taxon>
        <taxon>Naegleria</taxon>
    </lineage>
</organism>
<evidence type="ECO:0000256" key="4">
    <source>
        <dbReference type="PIRSR" id="PIRSR600821-50"/>
    </source>
</evidence>
<dbReference type="CDD" id="cd00430">
    <property type="entry name" value="PLPDE_III_AR"/>
    <property type="match status" value="1"/>
</dbReference>
<proteinExistence type="inferred from homology"/>
<accession>D2VRE6</accession>
<evidence type="ECO:0000256" key="5">
    <source>
        <dbReference type="PIRSR" id="PIRSR600821-52"/>
    </source>
</evidence>
<evidence type="ECO:0000256" key="2">
    <source>
        <dbReference type="ARBA" id="ARBA00022898"/>
    </source>
</evidence>
<dbReference type="OrthoDB" id="186866at2759"/>
<sequence>MMKQGTTTSNLLKHLGTTLSNVPRKLQSTSCAIVNLRNITENVENTVNFAKNYNQDIHVMPVVKANAYGHGDTPVVRELYNELSIKQFAVNRVKEGVKIRSNLSKENANIEILVLGYAIPEEVKECVTYNLTPTISGSRLIVETLFRECEKQDKTINVHLKVDTGMGRFGAHPEKLENFLRWFTINPMKLYNRIKITGVFTHFSSADEMSPDYTREQFYKFMEVKKMIENHQVSRVFEKPLTYHCCNSAGTLFFPEMHMDMIRPGISIYGLSPSNDRDDPRLPFKLKPALTVVSHLGRVQKFPKGSPVSYGNTYTVAEDDETLALVPVGYGDGYKRINTGKAHVLIRGEECPIVGRICMDQFVVKISPTVVDRVKINDEVVLIGEQDGKEVTCEMVSHWSNTINYEVVTALLPRLKRVYVK</sequence>